<dbReference type="EMBL" id="PHWZ01000271">
    <property type="protein sequence ID" value="TEY50789.1"/>
    <property type="molecule type" value="Genomic_DNA"/>
</dbReference>
<dbReference type="STRING" id="38488.A0A4Y8CY99"/>
<keyword evidence="2" id="KW-1185">Reference proteome</keyword>
<name>A0A4Y8CY99_9HELO</name>
<accession>A0A4Y8CY99</accession>
<comment type="caution">
    <text evidence="1">The sequence shown here is derived from an EMBL/GenBank/DDBJ whole genome shotgun (WGS) entry which is preliminary data.</text>
</comment>
<reference evidence="1 2" key="1">
    <citation type="submission" date="2017-11" db="EMBL/GenBank/DDBJ databases">
        <title>Comparative genomics of Botrytis spp.</title>
        <authorList>
            <person name="Valero-Jimenez C.A."/>
            <person name="Tapia P."/>
            <person name="Veloso J."/>
            <person name="Silva-Moreno E."/>
            <person name="Staats M."/>
            <person name="Valdes J.H."/>
            <person name="Van Kan J.A.L."/>
        </authorList>
    </citation>
    <scope>NUCLEOTIDE SEQUENCE [LARGE SCALE GENOMIC DNA]</scope>
    <source>
        <strain evidence="1 2">MUCL2830</strain>
    </source>
</reference>
<dbReference type="Proteomes" id="UP000297299">
    <property type="component" value="Unassembled WGS sequence"/>
</dbReference>
<sequence>MVGKGGNSTILRIQLASLAYVRWPSIQGLTSATEAAISSSSRTLDKPEVSLMISANFLLISTFRVGKFTPNIVTQDVIRLICDTLLVTVVRVNNNNESISEI</sequence>
<organism evidence="1 2">
    <name type="scientific">Botryotinia calthae</name>
    <dbReference type="NCBI Taxonomy" id="38488"/>
    <lineage>
        <taxon>Eukaryota</taxon>
        <taxon>Fungi</taxon>
        <taxon>Dikarya</taxon>
        <taxon>Ascomycota</taxon>
        <taxon>Pezizomycotina</taxon>
        <taxon>Leotiomycetes</taxon>
        <taxon>Helotiales</taxon>
        <taxon>Sclerotiniaceae</taxon>
        <taxon>Botryotinia</taxon>
    </lineage>
</organism>
<evidence type="ECO:0000313" key="2">
    <source>
        <dbReference type="Proteomes" id="UP000297299"/>
    </source>
</evidence>
<protein>
    <submittedName>
        <fullName evidence="1">Uncharacterized protein</fullName>
    </submittedName>
</protein>
<gene>
    <name evidence="1" type="ORF">BOTCAL_0272g00010</name>
</gene>
<dbReference type="AlphaFoldDB" id="A0A4Y8CY99"/>
<proteinExistence type="predicted"/>
<evidence type="ECO:0000313" key="1">
    <source>
        <dbReference type="EMBL" id="TEY50789.1"/>
    </source>
</evidence>